<accession>A0A0F9GJ38</accession>
<protein>
    <submittedName>
        <fullName evidence="1">Uncharacterized protein</fullName>
    </submittedName>
</protein>
<gene>
    <name evidence="1" type="ORF">LCGC14_2114710</name>
</gene>
<dbReference type="EMBL" id="LAZR01026202">
    <property type="protein sequence ID" value="KKL69460.1"/>
    <property type="molecule type" value="Genomic_DNA"/>
</dbReference>
<dbReference type="AlphaFoldDB" id="A0A0F9GJ38"/>
<sequence length="47" mass="5500">MNEAQIFEMVGRLVTNLFFQVQVAQVELAKVQEENTALKEKYEKKKV</sequence>
<name>A0A0F9GJ38_9ZZZZ</name>
<reference evidence="1" key="1">
    <citation type="journal article" date="2015" name="Nature">
        <title>Complex archaea that bridge the gap between prokaryotes and eukaryotes.</title>
        <authorList>
            <person name="Spang A."/>
            <person name="Saw J.H."/>
            <person name="Jorgensen S.L."/>
            <person name="Zaremba-Niedzwiedzka K."/>
            <person name="Martijn J."/>
            <person name="Lind A.E."/>
            <person name="van Eijk R."/>
            <person name="Schleper C."/>
            <person name="Guy L."/>
            <person name="Ettema T.J."/>
        </authorList>
    </citation>
    <scope>NUCLEOTIDE SEQUENCE</scope>
</reference>
<proteinExistence type="predicted"/>
<evidence type="ECO:0000313" key="1">
    <source>
        <dbReference type="EMBL" id="KKL69460.1"/>
    </source>
</evidence>
<comment type="caution">
    <text evidence="1">The sequence shown here is derived from an EMBL/GenBank/DDBJ whole genome shotgun (WGS) entry which is preliminary data.</text>
</comment>
<organism evidence="1">
    <name type="scientific">marine sediment metagenome</name>
    <dbReference type="NCBI Taxonomy" id="412755"/>
    <lineage>
        <taxon>unclassified sequences</taxon>
        <taxon>metagenomes</taxon>
        <taxon>ecological metagenomes</taxon>
    </lineage>
</organism>